<keyword evidence="2" id="KW-1003">Cell membrane</keyword>
<dbReference type="Pfam" id="PF03176">
    <property type="entry name" value="MMPL"/>
    <property type="match status" value="2"/>
</dbReference>
<evidence type="ECO:0000256" key="4">
    <source>
        <dbReference type="ARBA" id="ARBA00022989"/>
    </source>
</evidence>
<accession>A0A934QG99</accession>
<sequence>MRAGIQAFVRAGALVALLLAATAGVFALLPLRADLTVLLPDQQSEDLAIMNQALRSGPAGRTVLIALEPGDGTATPERLATLSRAYKAALMDTGYYAQVINGSFALDAGALDPFRTFRYRLNPPLDPADYTAEGLSQKLEELLLELRGLGSPVIEDLMADDPTLRTLEVAQLWRDSGGPRKQNGVWIGQEGARAVLVALSEREGFDVAQQRAVVAALDDAKAAVEAEHGPIHLTTAGPPVITVKGRAAVNAETGRLLALSLPVVGAVLLLAFSRLSVVLAAAVPLIAGFGAGAAAVAGVFGSVHVTTLGFGATLVGVTVDYPLHLFAHTRPRYGPWATARRIWPALRLGVATTAIGFVPLVFSSFPGVAQLGLFTLVALVVAALVTRYALPWTAQPIELPPARRVWDWIAPWHHKSARLRWPALVLALACLALMSAKGDALWEADLRALSPTPQELKATDKALRADLAATNPRFLVAIQGGDAQQVLERGEALLPTLRSLREAGVLAGFDTLARYLPSRDRQTERLAALPAREVLEDRLAQATDGLPFEPGTFDPFVDDLTTAKQAGPVLPGDLQHTALRSRVANLLVDTQDGARGFAFIRGLRDPARLEQALAKTQVPGVRLLDLKAETEDLLRGYRTETLTWIGFGGLLAALALWIGLRRARPVVLVSGAVVVSVLVTAGVLVAAGTSITVFHLLGLMVVAGLGLDYAIFLREAAESERPGDAEKGEEGDIHGRDARRSVVICAITSTAVFAILAGAEFPMLAQLGTTVAVGAALSLLFGLIFTGRDGRRAGGVG</sequence>
<evidence type="ECO:0000259" key="7">
    <source>
        <dbReference type="Pfam" id="PF03176"/>
    </source>
</evidence>
<name>A0A934QG99_9PROT</name>
<feature type="transmembrane region" description="Helical" evidence="6">
    <location>
        <begin position="693"/>
        <end position="712"/>
    </location>
</feature>
<comment type="subcellular location">
    <subcellularLocation>
        <location evidence="1">Cell membrane</location>
        <topology evidence="1">Multi-pass membrane protein</topology>
    </subcellularLocation>
</comment>
<dbReference type="SUPFAM" id="SSF82866">
    <property type="entry name" value="Multidrug efflux transporter AcrB transmembrane domain"/>
    <property type="match status" value="2"/>
</dbReference>
<keyword evidence="3 6" id="KW-0812">Transmembrane</keyword>
<dbReference type="AlphaFoldDB" id="A0A934QG99"/>
<feature type="domain" description="Membrane transport protein MMPL" evidence="7">
    <location>
        <begin position="647"/>
        <end position="781"/>
    </location>
</feature>
<dbReference type="Gene3D" id="1.20.1640.10">
    <property type="entry name" value="Multidrug efflux transporter AcrB transmembrane domain"/>
    <property type="match status" value="2"/>
</dbReference>
<proteinExistence type="predicted"/>
<keyword evidence="9" id="KW-1185">Reference proteome</keyword>
<evidence type="ECO:0000256" key="3">
    <source>
        <dbReference type="ARBA" id="ARBA00022692"/>
    </source>
</evidence>
<feature type="transmembrane region" description="Helical" evidence="6">
    <location>
        <begin position="667"/>
        <end position="687"/>
    </location>
</feature>
<evidence type="ECO:0000256" key="6">
    <source>
        <dbReference type="SAM" id="Phobius"/>
    </source>
</evidence>
<feature type="transmembrane region" description="Helical" evidence="6">
    <location>
        <begin position="344"/>
        <end position="362"/>
    </location>
</feature>
<feature type="transmembrane region" description="Helical" evidence="6">
    <location>
        <begin position="741"/>
        <end position="759"/>
    </location>
</feature>
<dbReference type="InterPro" id="IPR050545">
    <property type="entry name" value="Mycobact_MmpL"/>
</dbReference>
<evidence type="ECO:0000256" key="2">
    <source>
        <dbReference type="ARBA" id="ARBA00022475"/>
    </source>
</evidence>
<reference evidence="8" key="2">
    <citation type="journal article" date="2020" name="Microorganisms">
        <title>Osmotic Adaptation and Compatible Solute Biosynthesis of Phototrophic Bacteria as Revealed from Genome Analyses.</title>
        <authorList>
            <person name="Imhoff J.F."/>
            <person name="Rahn T."/>
            <person name="Kunzel S."/>
            <person name="Keller A."/>
            <person name="Neulinger S.C."/>
        </authorList>
    </citation>
    <scope>NUCLEOTIDE SEQUENCE</scope>
    <source>
        <strain evidence="8">DSM 9154</strain>
    </source>
</reference>
<keyword evidence="4 6" id="KW-1133">Transmembrane helix</keyword>
<reference evidence="8" key="1">
    <citation type="submission" date="2017-08" db="EMBL/GenBank/DDBJ databases">
        <authorList>
            <person name="Imhoff J.F."/>
            <person name="Rahn T."/>
            <person name="Kuenzel S."/>
            <person name="Neulinger S.C."/>
        </authorList>
    </citation>
    <scope>NUCLEOTIDE SEQUENCE</scope>
    <source>
        <strain evidence="8">DSM 9154</strain>
    </source>
</reference>
<evidence type="ECO:0000256" key="1">
    <source>
        <dbReference type="ARBA" id="ARBA00004651"/>
    </source>
</evidence>
<feature type="domain" description="Membrane transport protein MMPL" evidence="7">
    <location>
        <begin position="215"/>
        <end position="390"/>
    </location>
</feature>
<evidence type="ECO:0000256" key="5">
    <source>
        <dbReference type="ARBA" id="ARBA00023136"/>
    </source>
</evidence>
<feature type="transmembrane region" description="Helical" evidence="6">
    <location>
        <begin position="303"/>
        <end position="323"/>
    </location>
</feature>
<feature type="transmembrane region" description="Helical" evidence="6">
    <location>
        <begin position="277"/>
        <end position="297"/>
    </location>
</feature>
<dbReference type="GO" id="GO:0005886">
    <property type="term" value="C:plasma membrane"/>
    <property type="evidence" value="ECO:0007669"/>
    <property type="project" value="UniProtKB-SubCell"/>
</dbReference>
<evidence type="ECO:0000313" key="9">
    <source>
        <dbReference type="Proteomes" id="UP000778970"/>
    </source>
</evidence>
<dbReference type="PANTHER" id="PTHR33406">
    <property type="entry name" value="MEMBRANE PROTEIN MJ1562-RELATED"/>
    <property type="match status" value="1"/>
</dbReference>
<gene>
    <name evidence="8" type="ORF">CKO21_04165</name>
</gene>
<feature type="transmembrane region" description="Helical" evidence="6">
    <location>
        <begin position="765"/>
        <end position="785"/>
    </location>
</feature>
<keyword evidence="5 6" id="KW-0472">Membrane</keyword>
<dbReference type="RefSeq" id="WP_027289312.1">
    <property type="nucleotide sequence ID" value="NZ_NRRE01000017.1"/>
</dbReference>
<feature type="transmembrane region" description="Helical" evidence="6">
    <location>
        <begin position="641"/>
        <end position="660"/>
    </location>
</feature>
<evidence type="ECO:0000313" key="8">
    <source>
        <dbReference type="EMBL" id="MBK1696436.1"/>
    </source>
</evidence>
<protein>
    <recommendedName>
        <fullName evidence="7">Membrane transport protein MMPL domain-containing protein</fullName>
    </recommendedName>
</protein>
<dbReference type="Proteomes" id="UP000778970">
    <property type="component" value="Unassembled WGS sequence"/>
</dbReference>
<organism evidence="8 9">
    <name type="scientific">Rhodovibrio salinarum</name>
    <dbReference type="NCBI Taxonomy" id="1087"/>
    <lineage>
        <taxon>Bacteria</taxon>
        <taxon>Pseudomonadati</taxon>
        <taxon>Pseudomonadota</taxon>
        <taxon>Alphaproteobacteria</taxon>
        <taxon>Rhodospirillales</taxon>
        <taxon>Rhodovibrionaceae</taxon>
        <taxon>Rhodovibrio</taxon>
    </lineage>
</organism>
<dbReference type="PANTHER" id="PTHR33406:SF13">
    <property type="entry name" value="MEMBRANE PROTEIN YDFJ"/>
    <property type="match status" value="1"/>
</dbReference>
<comment type="caution">
    <text evidence="8">The sequence shown here is derived from an EMBL/GenBank/DDBJ whole genome shotgun (WGS) entry which is preliminary data.</text>
</comment>
<dbReference type="EMBL" id="NRRE01000017">
    <property type="protein sequence ID" value="MBK1696436.1"/>
    <property type="molecule type" value="Genomic_DNA"/>
</dbReference>
<dbReference type="InterPro" id="IPR004869">
    <property type="entry name" value="MMPL_dom"/>
</dbReference>
<feature type="transmembrane region" description="Helical" evidence="6">
    <location>
        <begin position="254"/>
        <end position="272"/>
    </location>
</feature>